<comment type="caution">
    <text evidence="2">The sequence shown here is derived from an EMBL/GenBank/DDBJ whole genome shotgun (WGS) entry which is preliminary data.</text>
</comment>
<protein>
    <submittedName>
        <fullName evidence="2">Uncharacterized protein</fullName>
    </submittedName>
</protein>
<dbReference type="Proteomes" id="UP000470470">
    <property type="component" value="Unassembled WGS sequence"/>
</dbReference>
<evidence type="ECO:0000256" key="1">
    <source>
        <dbReference type="SAM" id="MobiDB-lite"/>
    </source>
</evidence>
<feature type="compositionally biased region" description="Basic and acidic residues" evidence="1">
    <location>
        <begin position="88"/>
        <end position="98"/>
    </location>
</feature>
<feature type="compositionally biased region" description="Basic and acidic residues" evidence="1">
    <location>
        <begin position="109"/>
        <end position="120"/>
    </location>
</feature>
<organism evidence="2 3">
    <name type="scientific">Goekera deserti</name>
    <dbReference type="NCBI Taxonomy" id="2497753"/>
    <lineage>
        <taxon>Bacteria</taxon>
        <taxon>Bacillati</taxon>
        <taxon>Actinomycetota</taxon>
        <taxon>Actinomycetes</taxon>
        <taxon>Geodermatophilales</taxon>
        <taxon>Geodermatophilaceae</taxon>
        <taxon>Goekera</taxon>
    </lineage>
</organism>
<gene>
    <name evidence="2" type="ORF">G1H19_08510</name>
</gene>
<evidence type="ECO:0000313" key="2">
    <source>
        <dbReference type="EMBL" id="NEL54038.1"/>
    </source>
</evidence>
<name>A0A7K3WC43_9ACTN</name>
<dbReference type="EMBL" id="JAAGWK010000010">
    <property type="protein sequence ID" value="NEL54038.1"/>
    <property type="molecule type" value="Genomic_DNA"/>
</dbReference>
<feature type="region of interest" description="Disordered" evidence="1">
    <location>
        <begin position="88"/>
        <end position="120"/>
    </location>
</feature>
<keyword evidence="3" id="KW-1185">Reference proteome</keyword>
<dbReference type="AlphaFoldDB" id="A0A7K3WC43"/>
<evidence type="ECO:0000313" key="3">
    <source>
        <dbReference type="Proteomes" id="UP000470470"/>
    </source>
</evidence>
<dbReference type="RefSeq" id="WP_152729906.1">
    <property type="nucleotide sequence ID" value="NZ_JAABOZ010000002.1"/>
</dbReference>
<proteinExistence type="predicted"/>
<sequence length="120" mass="13357">MIDQDLRDAMHRDMAYRAADEAIAAARAQVPAVERRLADEIWTLGTLPRGGFSSGSARRAAREVVRGLERQLEVLHEQIELAELTRRTLTRQADEARGRHTPALPAPRHAADDVRQDAVA</sequence>
<reference evidence="2 3" key="1">
    <citation type="submission" date="2020-02" db="EMBL/GenBank/DDBJ databases">
        <title>The whole genome sequence of CPCC 205119.</title>
        <authorList>
            <person name="Jiang Z."/>
        </authorList>
    </citation>
    <scope>NUCLEOTIDE SEQUENCE [LARGE SCALE GENOMIC DNA]</scope>
    <source>
        <strain evidence="2 3">CPCC 205119</strain>
    </source>
</reference>
<accession>A0A7K3WC43</accession>